<accession>A0A147KJ14</accession>
<dbReference type="PATRIC" id="fig|665004.4.peg.4078"/>
<dbReference type="PRINTS" id="PR00420">
    <property type="entry name" value="RNGMNOXGNASE"/>
</dbReference>
<protein>
    <submittedName>
        <fullName evidence="3">Monooxygenase</fullName>
    </submittedName>
</protein>
<dbReference type="Gene3D" id="3.30.70.2450">
    <property type="match status" value="1"/>
</dbReference>
<dbReference type="GO" id="GO:0071949">
    <property type="term" value="F:FAD binding"/>
    <property type="evidence" value="ECO:0007669"/>
    <property type="project" value="InterPro"/>
</dbReference>
<comment type="caution">
    <text evidence="3">The sequence shown here is derived from an EMBL/GenBank/DDBJ whole genome shotgun (WGS) entry which is preliminary data.</text>
</comment>
<dbReference type="Pfam" id="PF01494">
    <property type="entry name" value="FAD_binding_3"/>
    <property type="match status" value="1"/>
</dbReference>
<evidence type="ECO:0000259" key="2">
    <source>
        <dbReference type="Pfam" id="PF01494"/>
    </source>
</evidence>
<dbReference type="InterPro" id="IPR002938">
    <property type="entry name" value="FAD-bd"/>
</dbReference>
<dbReference type="RefSeq" id="WP_068758636.1">
    <property type="nucleotide sequence ID" value="NZ_KQ950188.1"/>
</dbReference>
<dbReference type="EMBL" id="LGEM01000031">
    <property type="protein sequence ID" value="KUP97295.1"/>
    <property type="molecule type" value="Genomic_DNA"/>
</dbReference>
<evidence type="ECO:0000313" key="3">
    <source>
        <dbReference type="EMBL" id="KUP97295.1"/>
    </source>
</evidence>
<feature type="domain" description="FAD-binding" evidence="2">
    <location>
        <begin position="12"/>
        <end position="346"/>
    </location>
</feature>
<keyword evidence="3" id="KW-0503">Monooxygenase</keyword>
<organism evidence="3 4">
    <name type="scientific">Thermobifida cellulosilytica TB100</name>
    <dbReference type="NCBI Taxonomy" id="665004"/>
    <lineage>
        <taxon>Bacteria</taxon>
        <taxon>Bacillati</taxon>
        <taxon>Actinomycetota</taxon>
        <taxon>Actinomycetes</taxon>
        <taxon>Streptosporangiales</taxon>
        <taxon>Nocardiopsidaceae</taxon>
        <taxon>Thermobifida</taxon>
    </lineage>
</organism>
<reference evidence="4" key="1">
    <citation type="journal article" date="2017" name="Acta Aliment.">
        <title>Plant polysaccharide degrading enzyme system of Thermpbifida cellulosilytica TB100 revealed by de novo genome project data.</title>
        <authorList>
            <person name="Toth A."/>
            <person name="Baka E."/>
            <person name="Luzics S."/>
            <person name="Bata-Vidacs I."/>
            <person name="Nagy I."/>
            <person name="Balint B."/>
            <person name="Herceg R."/>
            <person name="Olasz F."/>
            <person name="Wilk T."/>
            <person name="Nagy T."/>
            <person name="Kriszt B."/>
            <person name="Nagy I."/>
            <person name="Kukolya J."/>
        </authorList>
    </citation>
    <scope>NUCLEOTIDE SEQUENCE [LARGE SCALE GENOMIC DNA]</scope>
    <source>
        <strain evidence="4">TB100</strain>
    </source>
</reference>
<dbReference type="STRING" id="665004.AC529_07545"/>
<dbReference type="GO" id="GO:0008688">
    <property type="term" value="F:3-(3-hydroxyphenyl)propionate hydroxylase activity"/>
    <property type="evidence" value="ECO:0007669"/>
    <property type="project" value="TreeGrafter"/>
</dbReference>
<name>A0A147KJ14_THECS</name>
<keyword evidence="1" id="KW-0560">Oxidoreductase</keyword>
<dbReference type="PANTHER" id="PTHR43476">
    <property type="entry name" value="3-(3-HYDROXY-PHENYL)PROPIONATE/3-HYDROXYCINNAMIC ACID HYDROXYLASE"/>
    <property type="match status" value="1"/>
</dbReference>
<dbReference type="SUPFAM" id="SSF51905">
    <property type="entry name" value="FAD/NAD(P)-binding domain"/>
    <property type="match status" value="1"/>
</dbReference>
<evidence type="ECO:0000313" key="4">
    <source>
        <dbReference type="Proteomes" id="UP000074382"/>
    </source>
</evidence>
<dbReference type="Gene3D" id="3.50.50.60">
    <property type="entry name" value="FAD/NAD(P)-binding domain"/>
    <property type="match status" value="1"/>
</dbReference>
<dbReference type="GO" id="GO:0019622">
    <property type="term" value="P:3-(3-hydroxy)phenylpropionate catabolic process"/>
    <property type="evidence" value="ECO:0007669"/>
    <property type="project" value="TreeGrafter"/>
</dbReference>
<dbReference type="OrthoDB" id="8670884at2"/>
<evidence type="ECO:0000256" key="1">
    <source>
        <dbReference type="ARBA" id="ARBA00023002"/>
    </source>
</evidence>
<sequence length="408" mass="45177">MDTEKESAQRRPVLVVGAGPVGLTAALALRSSGLPVTVLEAESEDRVRPGSRALYLHRESLQLLGQICPEAARSIIDHGVVWSTRRTLYRGREVFSRTYPSPPRGSLPPFTSLRQVETERYLMRECRAAGVEFVWDSEVVDVESTPEEVRLRTAAGAQWRAEYVVAADGARSGVRRSLGIELQGERSNAFHVVVDVEEDPADPLPLERVFHYEHPGLDGRSVMRVPFAGGFQLDLQCKDDDDPDEYADEDAVRRWMTRVVPDRYADRLLWVSRYRFLKVVAESFTDRNRRVLLVGESCHLFPPFGARGLNSGIADAVAAASAVAEALGRSDARELPVDDFARRRREAALFNCRAAGAALDHLRPKSRTRRLGQSVAARLAPLVPACGAWLEYAPYGPRTGAAVASGRY</sequence>
<dbReference type="Proteomes" id="UP000074382">
    <property type="component" value="Unassembled WGS sequence"/>
</dbReference>
<gene>
    <name evidence="3" type="ORF">AC529_07545</name>
</gene>
<dbReference type="PANTHER" id="PTHR43476:SF3">
    <property type="entry name" value="FAD-BINDING MONOOXYGENASE"/>
    <property type="match status" value="1"/>
</dbReference>
<proteinExistence type="predicted"/>
<dbReference type="InterPro" id="IPR036188">
    <property type="entry name" value="FAD/NAD-bd_sf"/>
</dbReference>
<keyword evidence="4" id="KW-1185">Reference proteome</keyword>
<dbReference type="InterPro" id="IPR050631">
    <property type="entry name" value="PheA/TfdB_FAD_monoxygenase"/>
</dbReference>
<dbReference type="AlphaFoldDB" id="A0A147KJ14"/>